<reference evidence="8 9" key="1">
    <citation type="submission" date="2023-12" db="EMBL/GenBank/DDBJ databases">
        <title>Genome sequencing and assembly of bacterial species from a model synthetic community.</title>
        <authorList>
            <person name="Hogle S.L."/>
        </authorList>
    </citation>
    <scope>NUCLEOTIDE SEQUENCE [LARGE SCALE GENOMIC DNA]</scope>
    <source>
        <strain evidence="8 9">HAMBI 2494</strain>
    </source>
</reference>
<dbReference type="InterPro" id="IPR041233">
    <property type="entry name" value="Melibiase_C"/>
</dbReference>
<dbReference type="Gene3D" id="2.60.120.1060">
    <property type="entry name" value="NPCBM/NEW2 domain"/>
    <property type="match status" value="1"/>
</dbReference>
<feature type="domain" description="Glycosyl hydrolase family 98 putative carbohydrate-binding module" evidence="7">
    <location>
        <begin position="445"/>
        <end position="598"/>
    </location>
</feature>
<dbReference type="SUPFAM" id="SSF51445">
    <property type="entry name" value="(Trans)glycosidases"/>
    <property type="match status" value="1"/>
</dbReference>
<dbReference type="Gene3D" id="2.60.40.1180">
    <property type="entry name" value="Golgi alpha-mannosidase II"/>
    <property type="match status" value="1"/>
</dbReference>
<dbReference type="Pfam" id="PF17801">
    <property type="entry name" value="Melibiase_C"/>
    <property type="match status" value="1"/>
</dbReference>
<dbReference type="PROSITE" id="PS51257">
    <property type="entry name" value="PROKAR_LIPOPROTEIN"/>
    <property type="match status" value="1"/>
</dbReference>
<keyword evidence="5" id="KW-1015">Disulfide bond</keyword>
<evidence type="ECO:0000256" key="3">
    <source>
        <dbReference type="ARBA" id="ARBA00022801"/>
    </source>
</evidence>
<name>A0ABZ0WMU8_9BURK</name>
<dbReference type="InterPro" id="IPR008979">
    <property type="entry name" value="Galactose-bd-like_sf"/>
</dbReference>
<dbReference type="InterPro" id="IPR017853">
    <property type="entry name" value="GH"/>
</dbReference>
<dbReference type="PANTHER" id="PTHR11452">
    <property type="entry name" value="ALPHA-GALACTOSIDASE/ALPHA-N-ACETYLGALACTOSAMINIDASE"/>
    <property type="match status" value="1"/>
</dbReference>
<dbReference type="Pfam" id="PF16499">
    <property type="entry name" value="Melibiase_2"/>
    <property type="match status" value="1"/>
</dbReference>
<feature type="chain" id="PRO_5045269800" description="Alpha-galactosidase" evidence="6">
    <location>
        <begin position="25"/>
        <end position="606"/>
    </location>
</feature>
<feature type="signal peptide" evidence="6">
    <location>
        <begin position="1"/>
        <end position="24"/>
    </location>
</feature>
<dbReference type="InterPro" id="IPR013785">
    <property type="entry name" value="Aldolase_TIM"/>
</dbReference>
<dbReference type="InterPro" id="IPR000111">
    <property type="entry name" value="Glyco_hydro_27/36_CS"/>
</dbReference>
<protein>
    <recommendedName>
        <fullName evidence="5">Alpha-galactosidase</fullName>
        <ecNumber evidence="5">3.2.1.22</ecNumber>
    </recommendedName>
    <alternativeName>
        <fullName evidence="5">Melibiase</fullName>
    </alternativeName>
</protein>
<dbReference type="PROSITE" id="PS00512">
    <property type="entry name" value="ALPHA_GALACTOSIDASE"/>
    <property type="match status" value="1"/>
</dbReference>
<dbReference type="Gene3D" id="3.20.20.70">
    <property type="entry name" value="Aldolase class I"/>
    <property type="match status" value="1"/>
</dbReference>
<dbReference type="SUPFAM" id="SSF51011">
    <property type="entry name" value="Glycosyl hydrolase domain"/>
    <property type="match status" value="1"/>
</dbReference>
<evidence type="ECO:0000256" key="5">
    <source>
        <dbReference type="RuleBase" id="RU361168"/>
    </source>
</evidence>
<dbReference type="SMART" id="SM00776">
    <property type="entry name" value="NPCBM"/>
    <property type="match status" value="1"/>
</dbReference>
<accession>A0ABZ0WMU8</accession>
<dbReference type="SUPFAM" id="SSF49785">
    <property type="entry name" value="Galactose-binding domain-like"/>
    <property type="match status" value="1"/>
</dbReference>
<gene>
    <name evidence="8" type="ORF">U0042_03025</name>
</gene>
<dbReference type="EC" id="3.2.1.22" evidence="5"/>
<dbReference type="InterPro" id="IPR013780">
    <property type="entry name" value="Glyco_hydro_b"/>
</dbReference>
<keyword evidence="9" id="KW-1185">Reference proteome</keyword>
<dbReference type="Pfam" id="PF08305">
    <property type="entry name" value="NPCBM"/>
    <property type="match status" value="1"/>
</dbReference>
<dbReference type="Proteomes" id="UP001325479">
    <property type="component" value="Chromosome"/>
</dbReference>
<keyword evidence="2 6" id="KW-0732">Signal</keyword>
<evidence type="ECO:0000256" key="1">
    <source>
        <dbReference type="ARBA" id="ARBA00009743"/>
    </source>
</evidence>
<dbReference type="InterPro" id="IPR002241">
    <property type="entry name" value="Glyco_hydro_27"/>
</dbReference>
<comment type="similarity">
    <text evidence="1 5">Belongs to the glycosyl hydrolase 27 family.</text>
</comment>
<evidence type="ECO:0000259" key="7">
    <source>
        <dbReference type="SMART" id="SM00776"/>
    </source>
</evidence>
<evidence type="ECO:0000256" key="2">
    <source>
        <dbReference type="ARBA" id="ARBA00022729"/>
    </source>
</evidence>
<dbReference type="PRINTS" id="PR00740">
    <property type="entry name" value="GLHYDRLASE27"/>
</dbReference>
<keyword evidence="4 5" id="KW-0326">Glycosidase</keyword>
<sequence>MRKRFTSLHTASTRAMQATTCVFALMLAALICACSTPGRDEGAVSAGPPDRGVATAPVRYALPPMGWNSWNAFSCNIDEKKILAVADAMASNGMAQAGYRYVTVDDCWVGGRDPKTGKLYADAHAFPGGIAALANYVHSKGLKFGLYTSGNVSTCAGMSTDRHPPSWPQGANGGSLGHERIDAQTFADWGVDYLKLDLCGGKLSTFAAMRAGIAASGRPMYLSINPYSYNRTLRTRFADDGTFYAPAYADTSRISQDITESFASVESIVDIAAADAAWAVPGYFNDLDMLEVGHAFSADQDVAHFIMWAVMASPLNAGNDVRTQRDATRALLTNPGIIAVNQDALALPAVLDQTDSMGALQVWTRPLVQSGTRAVAFINRGAAPVQATVRFASVGLDAPHHAWDLLTGSPLPVADGSVSVTVPATGARLIRLDGRDPVAATGPLAAQRWIWSVTRAGSAANDPDSEVGVKVWPAAAPQPLLPAGAKRADAIVAGGVAYRDGMAVSVPTQIVYRLGRQCSSFQSDIGLDRRSPPTSRAAFQVWADNVLLYDSGPLSAATPPKTVRVDISGRDTLRLVVTPRSGGDARDRAAWADPSVVCTSGSVGAP</sequence>
<organism evidence="8 9">
    <name type="scientific">Paraburkholderia kururiensis</name>
    <dbReference type="NCBI Taxonomy" id="984307"/>
    <lineage>
        <taxon>Bacteria</taxon>
        <taxon>Pseudomonadati</taxon>
        <taxon>Pseudomonadota</taxon>
        <taxon>Betaproteobacteria</taxon>
        <taxon>Burkholderiales</taxon>
        <taxon>Burkholderiaceae</taxon>
        <taxon>Paraburkholderia</taxon>
    </lineage>
</organism>
<keyword evidence="3 5" id="KW-0378">Hydrolase</keyword>
<dbReference type="PANTHER" id="PTHR11452:SF75">
    <property type="entry name" value="ALPHA-GALACTOSIDASE MEL1"/>
    <property type="match status" value="1"/>
</dbReference>
<evidence type="ECO:0000313" key="9">
    <source>
        <dbReference type="Proteomes" id="UP001325479"/>
    </source>
</evidence>
<evidence type="ECO:0000313" key="8">
    <source>
        <dbReference type="EMBL" id="WQD78697.1"/>
    </source>
</evidence>
<proteinExistence type="inferred from homology"/>
<dbReference type="RefSeq" id="WP_114809799.1">
    <property type="nucleotide sequence ID" value="NZ_CP139965.1"/>
</dbReference>
<dbReference type="InterPro" id="IPR013222">
    <property type="entry name" value="Glyco_hyd_98_carb-bd"/>
</dbReference>
<dbReference type="InterPro" id="IPR038637">
    <property type="entry name" value="NPCBM_sf"/>
</dbReference>
<comment type="catalytic activity">
    <reaction evidence="5">
        <text>Hydrolysis of terminal, non-reducing alpha-D-galactose residues in alpha-D-galactosides, including galactose oligosaccharides, galactomannans and galactolipids.</text>
        <dbReference type="EC" id="3.2.1.22"/>
    </reaction>
</comment>
<dbReference type="CDD" id="cd14792">
    <property type="entry name" value="GH27"/>
    <property type="match status" value="1"/>
</dbReference>
<dbReference type="EMBL" id="CP139965">
    <property type="protein sequence ID" value="WQD78697.1"/>
    <property type="molecule type" value="Genomic_DNA"/>
</dbReference>
<evidence type="ECO:0000256" key="4">
    <source>
        <dbReference type="ARBA" id="ARBA00023295"/>
    </source>
</evidence>
<evidence type="ECO:0000256" key="6">
    <source>
        <dbReference type="SAM" id="SignalP"/>
    </source>
</evidence>